<name>A0A6S6LUS0_9BACT</name>
<keyword evidence="11" id="KW-1185">Reference proteome</keyword>
<evidence type="ECO:0000256" key="1">
    <source>
        <dbReference type="ARBA" id="ARBA00000085"/>
    </source>
</evidence>
<dbReference type="PROSITE" id="PS50109">
    <property type="entry name" value="HIS_KIN"/>
    <property type="match status" value="1"/>
</dbReference>
<protein>
    <recommendedName>
        <fullName evidence="2">histidine kinase</fullName>
        <ecNumber evidence="2">2.7.13.3</ecNumber>
    </recommendedName>
</protein>
<dbReference type="Pfam" id="PF00072">
    <property type="entry name" value="Response_reg"/>
    <property type="match status" value="1"/>
</dbReference>
<dbReference type="PANTHER" id="PTHR43065:SF42">
    <property type="entry name" value="TWO-COMPONENT SENSOR PPRA"/>
    <property type="match status" value="1"/>
</dbReference>
<feature type="transmembrane region" description="Helical" evidence="7">
    <location>
        <begin position="195"/>
        <end position="212"/>
    </location>
</feature>
<dbReference type="Pfam" id="PF02518">
    <property type="entry name" value="HATPase_c"/>
    <property type="match status" value="1"/>
</dbReference>
<evidence type="ECO:0000313" key="10">
    <source>
        <dbReference type="EMBL" id="BCG45717.1"/>
    </source>
</evidence>
<dbReference type="SMART" id="SM00388">
    <property type="entry name" value="HisKA"/>
    <property type="match status" value="1"/>
</dbReference>
<dbReference type="SUPFAM" id="SSF47384">
    <property type="entry name" value="Homodimeric domain of signal transducing histidine kinase"/>
    <property type="match status" value="1"/>
</dbReference>
<reference evidence="10 11" key="1">
    <citation type="submission" date="2020-06" db="EMBL/GenBank/DDBJ databases">
        <title>Interaction of electrochemicaly active bacteria, Geobacter bremensis R4 on different carbon anode.</title>
        <authorList>
            <person name="Meng L."/>
            <person name="Yoshida N."/>
        </authorList>
    </citation>
    <scope>NUCLEOTIDE SEQUENCE [LARGE SCALE GENOMIC DNA]</scope>
    <source>
        <strain evidence="10 11">R4</strain>
    </source>
</reference>
<dbReference type="InterPro" id="IPR003594">
    <property type="entry name" value="HATPase_dom"/>
</dbReference>
<dbReference type="AlphaFoldDB" id="A0A6S6LUS0"/>
<dbReference type="CDD" id="cd00156">
    <property type="entry name" value="REC"/>
    <property type="match status" value="1"/>
</dbReference>
<dbReference type="SUPFAM" id="SSF52172">
    <property type="entry name" value="CheY-like"/>
    <property type="match status" value="1"/>
</dbReference>
<dbReference type="Gene3D" id="1.10.287.130">
    <property type="match status" value="1"/>
</dbReference>
<dbReference type="Gene3D" id="3.30.450.40">
    <property type="match status" value="1"/>
</dbReference>
<dbReference type="SMART" id="SM00448">
    <property type="entry name" value="REC"/>
    <property type="match status" value="1"/>
</dbReference>
<dbReference type="InterPro" id="IPR036890">
    <property type="entry name" value="HATPase_C_sf"/>
</dbReference>
<keyword evidence="4" id="KW-0808">Transferase</keyword>
<evidence type="ECO:0000313" key="11">
    <source>
        <dbReference type="Proteomes" id="UP000515472"/>
    </source>
</evidence>
<dbReference type="RefSeq" id="WP_185244077.1">
    <property type="nucleotide sequence ID" value="NZ_AP023213.1"/>
</dbReference>
<dbReference type="Pfam" id="PF00512">
    <property type="entry name" value="HisKA"/>
    <property type="match status" value="1"/>
</dbReference>
<dbReference type="InterPro" id="IPR005467">
    <property type="entry name" value="His_kinase_dom"/>
</dbReference>
<dbReference type="InterPro" id="IPR003661">
    <property type="entry name" value="HisK_dim/P_dom"/>
</dbReference>
<evidence type="ECO:0000256" key="5">
    <source>
        <dbReference type="ARBA" id="ARBA00022777"/>
    </source>
</evidence>
<dbReference type="CDD" id="cd00082">
    <property type="entry name" value="HisKA"/>
    <property type="match status" value="1"/>
</dbReference>
<evidence type="ECO:0000259" key="8">
    <source>
        <dbReference type="PROSITE" id="PS50109"/>
    </source>
</evidence>
<dbReference type="PROSITE" id="PS50110">
    <property type="entry name" value="RESPONSE_REGULATORY"/>
    <property type="match status" value="1"/>
</dbReference>
<keyword evidence="5 10" id="KW-0418">Kinase</keyword>
<proteinExistence type="predicted"/>
<dbReference type="KEGG" id="gbn:GEOBRER4_04670"/>
<dbReference type="SMART" id="SM00387">
    <property type="entry name" value="HATPase_c"/>
    <property type="match status" value="1"/>
</dbReference>
<dbReference type="SMART" id="SM00065">
    <property type="entry name" value="GAF"/>
    <property type="match status" value="1"/>
</dbReference>
<feature type="domain" description="Response regulatory" evidence="9">
    <location>
        <begin position="708"/>
        <end position="824"/>
    </location>
</feature>
<keyword evidence="7" id="KW-1133">Transmembrane helix</keyword>
<dbReference type="EC" id="2.7.13.3" evidence="2"/>
<evidence type="ECO:0000256" key="4">
    <source>
        <dbReference type="ARBA" id="ARBA00022679"/>
    </source>
</evidence>
<feature type="modified residue" description="4-aspartylphosphate" evidence="6">
    <location>
        <position position="759"/>
    </location>
</feature>
<dbReference type="InterPro" id="IPR036097">
    <property type="entry name" value="HisK_dim/P_sf"/>
</dbReference>
<dbReference type="InterPro" id="IPR029016">
    <property type="entry name" value="GAF-like_dom_sf"/>
</dbReference>
<evidence type="ECO:0000259" key="9">
    <source>
        <dbReference type="PROSITE" id="PS50110"/>
    </source>
</evidence>
<evidence type="ECO:0000256" key="2">
    <source>
        <dbReference type="ARBA" id="ARBA00012438"/>
    </source>
</evidence>
<keyword evidence="7" id="KW-0812">Transmembrane</keyword>
<dbReference type="PANTHER" id="PTHR43065">
    <property type="entry name" value="SENSOR HISTIDINE KINASE"/>
    <property type="match status" value="1"/>
</dbReference>
<organism evidence="10 11">
    <name type="scientific">Citrifermentans bremense</name>
    <dbReference type="NCBI Taxonomy" id="60035"/>
    <lineage>
        <taxon>Bacteria</taxon>
        <taxon>Pseudomonadati</taxon>
        <taxon>Thermodesulfobacteriota</taxon>
        <taxon>Desulfuromonadia</taxon>
        <taxon>Geobacterales</taxon>
        <taxon>Geobacteraceae</taxon>
        <taxon>Citrifermentans</taxon>
    </lineage>
</organism>
<keyword evidence="7" id="KW-0472">Membrane</keyword>
<dbReference type="InterPro" id="IPR001789">
    <property type="entry name" value="Sig_transdc_resp-reg_receiver"/>
</dbReference>
<dbReference type="Pfam" id="PF01590">
    <property type="entry name" value="GAF"/>
    <property type="match status" value="1"/>
</dbReference>
<dbReference type="Gene3D" id="3.30.565.10">
    <property type="entry name" value="Histidine kinase-like ATPase, C-terminal domain"/>
    <property type="match status" value="1"/>
</dbReference>
<evidence type="ECO:0000256" key="7">
    <source>
        <dbReference type="SAM" id="Phobius"/>
    </source>
</evidence>
<dbReference type="GO" id="GO:0000155">
    <property type="term" value="F:phosphorelay sensor kinase activity"/>
    <property type="evidence" value="ECO:0007669"/>
    <property type="project" value="InterPro"/>
</dbReference>
<dbReference type="Gene3D" id="3.40.50.2300">
    <property type="match status" value="1"/>
</dbReference>
<sequence length="838" mass="92249">MTKKQLYNSRILLTYLNLLKNRYQEVDPADILEYADISPYHVTDAAYWFTQSQVDRFNERLVQLTGNPGIAREGGRYAASRDSLGFIGKYVLGLVGPGDAFFSINKSSSNFTKSSRFECRKIAKNKVEITVTALPGVRESAFQCENRIGFFEAMLASFNCESPLIEHPECSFKGGACCRYVISWRNRLPRRLRTTRNWLTAAMVAAAVGFHSPSPWSALSLGPLFLAFFFALSHLASHLEKRELRAALVNLKESTDELLEQTTTNYQNALLVNEVGQALSKRAGQERLLEDIVAVLEMRLGYDRGMILLSDAQRSKLKFRVGFGYDESQLSVLQDACFNLDKPNSRGVFATCFTEQKPFLINDFAEVAALHSAHSVQFAQQMGTRSFICCAIVCEGEPLGVLAMDNVRSKRPLVGSDLSILMGVAPVIGISISNAIHVDNERRITEQLRQSQKREAMGEFASGVAHDFNNLLTAIIGFASLAQANLVADSIPFQYLDEVLNASERATYLTRDLLAFGRNQAANPQAVDLNRIVGQMERLLGRLISRQIELRVSLCDEAPTVLADPGHLDQVVMNLATNARDAMNNAGILTIETAVVELSCDSTRSPGAKSAGRYARLSVRDTGRGMDEETRGRLFEPFFTTKEAGQGTGLGLAIVQGIVQQSGGFIEVESSPGKGACFLIHLPLLQEIEEPAQAPLAVYPLSSPGGETVLVAEDALEVRRVTAELLQQHGYRVIEAADGCEALEKFLKHQDQIKLVIMDLVMPRMGGRDAFDAIAKCNPDLKVLFTSAYPPEEVDAGRSVLPEGSFLAKPCQPRPLLLAVRRLLGSSLSMRQYSARRG</sequence>
<dbReference type="InterPro" id="IPR011006">
    <property type="entry name" value="CheY-like_superfamily"/>
</dbReference>
<accession>A0A6S6LUS0</accession>
<dbReference type="SUPFAM" id="SSF55874">
    <property type="entry name" value="ATPase domain of HSP90 chaperone/DNA topoisomerase II/histidine kinase"/>
    <property type="match status" value="1"/>
</dbReference>
<keyword evidence="3 6" id="KW-0597">Phosphoprotein</keyword>
<dbReference type="SUPFAM" id="SSF55781">
    <property type="entry name" value="GAF domain-like"/>
    <property type="match status" value="1"/>
</dbReference>
<dbReference type="PRINTS" id="PR00344">
    <property type="entry name" value="BCTRLSENSOR"/>
</dbReference>
<gene>
    <name evidence="10" type="ORF">GEOBRER4_n0483</name>
</gene>
<dbReference type="Proteomes" id="UP000515472">
    <property type="component" value="Chromosome"/>
</dbReference>
<evidence type="ECO:0000256" key="6">
    <source>
        <dbReference type="PROSITE-ProRule" id="PRU00169"/>
    </source>
</evidence>
<dbReference type="InterPro" id="IPR003018">
    <property type="entry name" value="GAF"/>
</dbReference>
<dbReference type="InterPro" id="IPR004358">
    <property type="entry name" value="Sig_transdc_His_kin-like_C"/>
</dbReference>
<evidence type="ECO:0000256" key="3">
    <source>
        <dbReference type="ARBA" id="ARBA00022553"/>
    </source>
</evidence>
<feature type="domain" description="Histidine kinase" evidence="8">
    <location>
        <begin position="463"/>
        <end position="686"/>
    </location>
</feature>
<comment type="catalytic activity">
    <reaction evidence="1">
        <text>ATP + protein L-histidine = ADP + protein N-phospho-L-histidine.</text>
        <dbReference type="EC" id="2.7.13.3"/>
    </reaction>
</comment>
<dbReference type="EMBL" id="AP023213">
    <property type="protein sequence ID" value="BCG45717.1"/>
    <property type="molecule type" value="Genomic_DNA"/>
</dbReference>